<evidence type="ECO:0000313" key="6">
    <source>
        <dbReference type="EMBL" id="KAF9334091.1"/>
    </source>
</evidence>
<organism evidence="6 7">
    <name type="scientific">Podila minutissima</name>
    <dbReference type="NCBI Taxonomy" id="64525"/>
    <lineage>
        <taxon>Eukaryota</taxon>
        <taxon>Fungi</taxon>
        <taxon>Fungi incertae sedis</taxon>
        <taxon>Mucoromycota</taxon>
        <taxon>Mortierellomycotina</taxon>
        <taxon>Mortierellomycetes</taxon>
        <taxon>Mortierellales</taxon>
        <taxon>Mortierellaceae</taxon>
        <taxon>Podila</taxon>
    </lineage>
</organism>
<dbReference type="Pfam" id="PF12894">
    <property type="entry name" value="ANAPC4_WD40"/>
    <property type="match status" value="1"/>
</dbReference>
<dbReference type="PANTHER" id="PTHR10971">
    <property type="entry name" value="MRNA EXPORT FACTOR AND BUB3"/>
    <property type="match status" value="1"/>
</dbReference>
<keyword evidence="7" id="KW-1185">Reference proteome</keyword>
<sequence length="337" mass="37039">MIKAQQQDIEVQHPPTDGISEIQFSPQADFLAASSWDNNVRIYEIQANGSSTAKAMYSHTAPALCCAWSKDGTKLASGGADKIGKLFDVSTGQSTQVAQHEAPIREVRWVDGPNPILATGSWDKTIKYWDTRQPTPISTIALPERLYAMDSVFPLLVAGTADRHVVIYNLNNPSTPFKQLTSPLKWQTRTIACFPGGNGYGIGSIEGRVAIQYVEDKDASMNFSFKCHRDGGQTLRDKASVYAVNCINWNPVHGTFSTAGADGGFAFWDKDSRQKLKTFPKVGSPISSTCFNRNGTIFAYAVSYDWNKGHTGATGQNQNKIMLHPVNEVDVKPRKRT</sequence>
<evidence type="ECO:0000256" key="2">
    <source>
        <dbReference type="ARBA" id="ARBA00022574"/>
    </source>
</evidence>
<dbReference type="EMBL" id="JAAAUY010000167">
    <property type="protein sequence ID" value="KAF9334091.1"/>
    <property type="molecule type" value="Genomic_DNA"/>
</dbReference>
<dbReference type="PROSITE" id="PS50294">
    <property type="entry name" value="WD_REPEATS_REGION"/>
    <property type="match status" value="1"/>
</dbReference>
<keyword evidence="2 4" id="KW-0853">WD repeat</keyword>
<feature type="repeat" description="WD" evidence="4">
    <location>
        <begin position="97"/>
        <end position="139"/>
    </location>
</feature>
<evidence type="ECO:0000256" key="4">
    <source>
        <dbReference type="PROSITE-ProRule" id="PRU00221"/>
    </source>
</evidence>
<dbReference type="AlphaFoldDB" id="A0A9P5SQB6"/>
<dbReference type="SUPFAM" id="SSF50978">
    <property type="entry name" value="WD40 repeat-like"/>
    <property type="match status" value="1"/>
</dbReference>
<reference evidence="6" key="1">
    <citation type="journal article" date="2020" name="Fungal Divers.">
        <title>Resolving the Mortierellaceae phylogeny through synthesis of multi-gene phylogenetics and phylogenomics.</title>
        <authorList>
            <person name="Vandepol N."/>
            <person name="Liber J."/>
            <person name="Desiro A."/>
            <person name="Na H."/>
            <person name="Kennedy M."/>
            <person name="Barry K."/>
            <person name="Grigoriev I.V."/>
            <person name="Miller A.N."/>
            <person name="O'Donnell K."/>
            <person name="Stajich J.E."/>
            <person name="Bonito G."/>
        </authorList>
    </citation>
    <scope>NUCLEOTIDE SEQUENCE</scope>
    <source>
        <strain evidence="6">NVP1</strain>
    </source>
</reference>
<accession>A0A9P5SQB6</accession>
<gene>
    <name evidence="6" type="ORF">BG006_002711</name>
</gene>
<comment type="caution">
    <text evidence="6">The sequence shown here is derived from an EMBL/GenBank/DDBJ whole genome shotgun (WGS) entry which is preliminary data.</text>
</comment>
<dbReference type="SMART" id="SM00320">
    <property type="entry name" value="WD40"/>
    <property type="match status" value="4"/>
</dbReference>
<evidence type="ECO:0000259" key="5">
    <source>
        <dbReference type="Pfam" id="PF12894"/>
    </source>
</evidence>
<dbReference type="FunFam" id="2.130.10.10:FF:000190">
    <property type="entry name" value="Nuclear pore complex subunit"/>
    <property type="match status" value="1"/>
</dbReference>
<name>A0A9P5SQB6_9FUNG</name>
<dbReference type="PROSITE" id="PS50082">
    <property type="entry name" value="WD_REPEATS_2"/>
    <property type="match status" value="4"/>
</dbReference>
<dbReference type="InterPro" id="IPR024977">
    <property type="entry name" value="Apc4-like_WD40_dom"/>
</dbReference>
<feature type="domain" description="Anaphase-promoting complex subunit 4-like WD40" evidence="5">
    <location>
        <begin position="23"/>
        <end position="110"/>
    </location>
</feature>
<dbReference type="InterPro" id="IPR015943">
    <property type="entry name" value="WD40/YVTN_repeat-like_dom_sf"/>
</dbReference>
<evidence type="ECO:0000313" key="7">
    <source>
        <dbReference type="Proteomes" id="UP000696485"/>
    </source>
</evidence>
<feature type="repeat" description="WD" evidence="4">
    <location>
        <begin position="56"/>
        <end position="97"/>
    </location>
</feature>
<proteinExistence type="inferred from homology"/>
<dbReference type="Gene3D" id="2.130.10.10">
    <property type="entry name" value="YVTN repeat-like/Quinoprotein amine dehydrogenase"/>
    <property type="match status" value="1"/>
</dbReference>
<comment type="similarity">
    <text evidence="1">Belongs to the WD repeat rae1 family.</text>
</comment>
<keyword evidence="3" id="KW-0677">Repeat</keyword>
<dbReference type="InterPro" id="IPR036322">
    <property type="entry name" value="WD40_repeat_dom_sf"/>
</dbReference>
<feature type="repeat" description="WD" evidence="4">
    <location>
        <begin position="244"/>
        <end position="278"/>
    </location>
</feature>
<dbReference type="Proteomes" id="UP000696485">
    <property type="component" value="Unassembled WGS sequence"/>
</dbReference>
<evidence type="ECO:0000256" key="1">
    <source>
        <dbReference type="ARBA" id="ARBA00007830"/>
    </source>
</evidence>
<feature type="repeat" description="WD" evidence="4">
    <location>
        <begin position="19"/>
        <end position="53"/>
    </location>
</feature>
<dbReference type="InterPro" id="IPR001680">
    <property type="entry name" value="WD40_rpt"/>
</dbReference>
<evidence type="ECO:0000256" key="3">
    <source>
        <dbReference type="ARBA" id="ARBA00022737"/>
    </source>
</evidence>
<protein>
    <recommendedName>
        <fullName evidence="5">Anaphase-promoting complex subunit 4-like WD40 domain-containing protein</fullName>
    </recommendedName>
</protein>